<evidence type="ECO:0000256" key="11">
    <source>
        <dbReference type="RuleBase" id="RU367005"/>
    </source>
</evidence>
<organism evidence="13 14">
    <name type="scientific">Oidiodendron maius (strain Zn)</name>
    <dbReference type="NCBI Taxonomy" id="913774"/>
    <lineage>
        <taxon>Eukaryota</taxon>
        <taxon>Fungi</taxon>
        <taxon>Dikarya</taxon>
        <taxon>Ascomycota</taxon>
        <taxon>Pezizomycotina</taxon>
        <taxon>Leotiomycetes</taxon>
        <taxon>Leotiomycetes incertae sedis</taxon>
        <taxon>Myxotrichaceae</taxon>
        <taxon>Oidiodendron</taxon>
    </lineage>
</organism>
<evidence type="ECO:0000313" key="14">
    <source>
        <dbReference type="Proteomes" id="UP000054321"/>
    </source>
</evidence>
<dbReference type="AlphaFoldDB" id="A0A0C3H5M6"/>
<feature type="region of interest" description="Disordered" evidence="12">
    <location>
        <begin position="54"/>
        <end position="74"/>
    </location>
</feature>
<dbReference type="GO" id="GO:0015986">
    <property type="term" value="P:proton motive force-driven ATP synthesis"/>
    <property type="evidence" value="ECO:0007669"/>
    <property type="project" value="InterPro"/>
</dbReference>
<comment type="subcellular location">
    <subcellularLocation>
        <location evidence="1 11">Mitochondrion inner membrane</location>
    </subcellularLocation>
</comment>
<keyword evidence="14" id="KW-1185">Reference proteome</keyword>
<evidence type="ECO:0000256" key="5">
    <source>
        <dbReference type="ARBA" id="ARBA00022781"/>
    </source>
</evidence>
<dbReference type="InterPro" id="IPR008386">
    <property type="entry name" value="ATP_synth_F0_esu_mt"/>
</dbReference>
<gene>
    <name evidence="13" type="ORF">OIDMADRAFT_20220</name>
</gene>
<dbReference type="OrthoDB" id="2125027at2759"/>
<dbReference type="GO" id="GO:0005743">
    <property type="term" value="C:mitochondrial inner membrane"/>
    <property type="evidence" value="ECO:0007669"/>
    <property type="project" value="UniProtKB-SubCell"/>
</dbReference>
<evidence type="ECO:0000256" key="4">
    <source>
        <dbReference type="ARBA" id="ARBA00022547"/>
    </source>
</evidence>
<evidence type="ECO:0000256" key="2">
    <source>
        <dbReference type="ARBA" id="ARBA00007333"/>
    </source>
</evidence>
<proteinExistence type="inferred from homology"/>
<evidence type="ECO:0000256" key="9">
    <source>
        <dbReference type="ARBA" id="ARBA00023136"/>
    </source>
</evidence>
<keyword evidence="10 11" id="KW-0066">ATP synthesis</keyword>
<keyword evidence="3 11" id="KW-0813">Transport</keyword>
<sequence length="94" mass="10426">MASKGLNVARYSALGFGIIYGIYHQATLTSSAKLAATKREYDHKQKLIEQAKAEYSKKKLPPSQTMESGGVIRDPEDSRFDLEAYLNAVAEETK</sequence>
<keyword evidence="6 11" id="KW-0999">Mitochondrion inner membrane</keyword>
<comment type="function">
    <text evidence="11">Subunit e, of the mitochondrial membrane ATP synthase complex (F(1)F(0) ATP synthase or Complex V) that produces ATP from ADP in the presence of a proton gradient across the membrane which is generated by electron transport complexes of the respiratory chain. ATP synthase complex consist of a soluble F(1) head domain - the catalytic core - and a membrane F(1) domain - the membrane proton channel. These two domains are linked by a central stalk rotating inside the F(1) region and a stationary peripheral stalk. During catalysis, ATP synthesis in the catalytic domain of F(1) is coupled via a rotary mechanism of the central stalk subunits to proton translocation. In vivo, can only synthesize ATP although its ATP hydrolase activity can be activated artificially in vitro. Part of the complex F(0) domain.</text>
</comment>
<protein>
    <recommendedName>
        <fullName evidence="11">ATP synthase F(0) complex subunit e, mitochondrial</fullName>
    </recommendedName>
</protein>
<dbReference type="InParanoid" id="A0A0C3H5M6"/>
<dbReference type="Proteomes" id="UP000054321">
    <property type="component" value="Unassembled WGS sequence"/>
</dbReference>
<evidence type="ECO:0000256" key="12">
    <source>
        <dbReference type="SAM" id="MobiDB-lite"/>
    </source>
</evidence>
<keyword evidence="8 11" id="KW-0496">Mitochondrion</keyword>
<dbReference type="FunCoup" id="A0A0C3H5M6">
    <property type="interactions" value="104"/>
</dbReference>
<name>A0A0C3H5M6_OIDMZ</name>
<keyword evidence="4 11" id="KW-0138">CF(0)</keyword>
<dbReference type="HOGENOM" id="CLU_159435_2_0_1"/>
<evidence type="ECO:0000256" key="7">
    <source>
        <dbReference type="ARBA" id="ARBA00023065"/>
    </source>
</evidence>
<evidence type="ECO:0000256" key="8">
    <source>
        <dbReference type="ARBA" id="ARBA00023128"/>
    </source>
</evidence>
<dbReference type="GO" id="GO:0045259">
    <property type="term" value="C:proton-transporting ATP synthase complex"/>
    <property type="evidence" value="ECO:0007669"/>
    <property type="project" value="UniProtKB-UniRule"/>
</dbReference>
<evidence type="ECO:0000256" key="1">
    <source>
        <dbReference type="ARBA" id="ARBA00004273"/>
    </source>
</evidence>
<dbReference type="GO" id="GO:0015078">
    <property type="term" value="F:proton transmembrane transporter activity"/>
    <property type="evidence" value="ECO:0007669"/>
    <property type="project" value="InterPro"/>
</dbReference>
<evidence type="ECO:0000256" key="3">
    <source>
        <dbReference type="ARBA" id="ARBA00022448"/>
    </source>
</evidence>
<keyword evidence="5 11" id="KW-0375">Hydrogen ion transport</keyword>
<comment type="subunit">
    <text evidence="11">F-type ATPases have 2 components, CF(1) - the catalytic core - and CF(0) - the membrane proton channel. CF(1) and CF(0) have multiple subunits.</text>
</comment>
<reference evidence="14" key="2">
    <citation type="submission" date="2015-01" db="EMBL/GenBank/DDBJ databases">
        <title>Evolutionary Origins and Diversification of the Mycorrhizal Mutualists.</title>
        <authorList>
            <consortium name="DOE Joint Genome Institute"/>
            <consortium name="Mycorrhizal Genomics Consortium"/>
            <person name="Kohler A."/>
            <person name="Kuo A."/>
            <person name="Nagy L.G."/>
            <person name="Floudas D."/>
            <person name="Copeland A."/>
            <person name="Barry K.W."/>
            <person name="Cichocki N."/>
            <person name="Veneault-Fourrey C."/>
            <person name="LaButti K."/>
            <person name="Lindquist E.A."/>
            <person name="Lipzen A."/>
            <person name="Lundell T."/>
            <person name="Morin E."/>
            <person name="Murat C."/>
            <person name="Riley R."/>
            <person name="Ohm R."/>
            <person name="Sun H."/>
            <person name="Tunlid A."/>
            <person name="Henrissat B."/>
            <person name="Grigoriev I.V."/>
            <person name="Hibbett D.S."/>
            <person name="Martin F."/>
        </authorList>
    </citation>
    <scope>NUCLEOTIDE SEQUENCE [LARGE SCALE GENOMIC DNA]</scope>
    <source>
        <strain evidence="14">Zn</strain>
    </source>
</reference>
<dbReference type="EMBL" id="KN832881">
    <property type="protein sequence ID" value="KIM97746.1"/>
    <property type="molecule type" value="Genomic_DNA"/>
</dbReference>
<evidence type="ECO:0000256" key="10">
    <source>
        <dbReference type="ARBA" id="ARBA00023310"/>
    </source>
</evidence>
<evidence type="ECO:0000313" key="13">
    <source>
        <dbReference type="EMBL" id="KIM97746.1"/>
    </source>
</evidence>
<evidence type="ECO:0000256" key="6">
    <source>
        <dbReference type="ARBA" id="ARBA00022792"/>
    </source>
</evidence>
<keyword evidence="7 11" id="KW-0406">Ion transport</keyword>
<keyword evidence="9" id="KW-0472">Membrane</keyword>
<accession>A0A0C3H5M6</accession>
<reference evidence="13 14" key="1">
    <citation type="submission" date="2014-04" db="EMBL/GenBank/DDBJ databases">
        <authorList>
            <consortium name="DOE Joint Genome Institute"/>
            <person name="Kuo A."/>
            <person name="Martino E."/>
            <person name="Perotto S."/>
            <person name="Kohler A."/>
            <person name="Nagy L.G."/>
            <person name="Floudas D."/>
            <person name="Copeland A."/>
            <person name="Barry K.W."/>
            <person name="Cichocki N."/>
            <person name="Veneault-Fourrey C."/>
            <person name="LaButti K."/>
            <person name="Lindquist E.A."/>
            <person name="Lipzen A."/>
            <person name="Lundell T."/>
            <person name="Morin E."/>
            <person name="Murat C."/>
            <person name="Sun H."/>
            <person name="Tunlid A."/>
            <person name="Henrissat B."/>
            <person name="Grigoriev I.V."/>
            <person name="Hibbett D.S."/>
            <person name="Martin F."/>
            <person name="Nordberg H.P."/>
            <person name="Cantor M.N."/>
            <person name="Hua S.X."/>
        </authorList>
    </citation>
    <scope>NUCLEOTIDE SEQUENCE [LARGE SCALE GENOMIC DNA]</scope>
    <source>
        <strain evidence="13 14">Zn</strain>
    </source>
</reference>
<dbReference type="STRING" id="913774.A0A0C3H5M6"/>
<dbReference type="Pfam" id="PF05680">
    <property type="entry name" value="ATP-synt_E"/>
    <property type="match status" value="1"/>
</dbReference>
<comment type="similarity">
    <text evidence="2 11">Belongs to the ATPase e subunit family.</text>
</comment>